<dbReference type="CDD" id="cd00946">
    <property type="entry name" value="FBP_aldolase_IIA"/>
    <property type="match status" value="1"/>
</dbReference>
<feature type="binding site" evidence="10">
    <location>
        <begin position="287"/>
        <end position="290"/>
    </location>
    <ligand>
        <name>dihydroxyacetone phosphate</name>
        <dbReference type="ChEBI" id="CHEBI:57642"/>
    </ligand>
</feature>
<evidence type="ECO:0000256" key="10">
    <source>
        <dbReference type="PIRSR" id="PIRSR001359-2"/>
    </source>
</evidence>
<proteinExistence type="inferred from homology"/>
<sequence>MSKILDFVSSGVVKGDDIKKIFKFAKKNKFALPAINCINTDSINAVLEVASNVRSPVIIQISNNGAEFFSGKGLITNKSQNKAIWGAIAAANYVHFMAEKYEVPVILHTDHCTENLLPWIDGLIEAGKQHYSNTGKPLFSSHMIDLSKKPLKKNIEICSNYLIKMSKINMILEIELGCTGGEEDGVDNSNICIAELYTNPEDVNYAYEKLSCISDKFIIAASFGNVHGVYKKGNIQLKPTILYDSQKLISKKHGLPGNTIDFVFHGGSGSSDKEIRESINYGVVKMNIDTDVQWATWKGILQYYKNNIDYLQNQLGNPKGINLPNKKYYDPRIWLRHTQLSLNSCLENYFKKLNSINIF</sequence>
<dbReference type="Pfam" id="PF01116">
    <property type="entry name" value="F_bP_aldolase"/>
    <property type="match status" value="1"/>
</dbReference>
<reference evidence="13 14" key="1">
    <citation type="journal article" date="2018" name="Genome Biol. Evol.">
        <title>Cladogenesis and Genomic Streamlining in Extracellular Endosymbionts of Tropical Stink Bugs.</title>
        <authorList>
            <person name="Otero-Bravo A."/>
            <person name="Goffredi S."/>
            <person name="Sabree Z.L."/>
        </authorList>
    </citation>
    <scope>NUCLEOTIDE SEQUENCE [LARGE SCALE GENOMIC DNA]</scope>
    <source>
        <strain evidence="13 14">SoEE</strain>
    </source>
</reference>
<dbReference type="RefSeq" id="WP_136131186.1">
    <property type="nucleotide sequence ID" value="NZ_PDKT01000004.1"/>
</dbReference>
<dbReference type="InterPro" id="IPR006411">
    <property type="entry name" value="Fruct_bisP_bact"/>
</dbReference>
<dbReference type="PIRSF" id="PIRSF001359">
    <property type="entry name" value="F_bP_aldolase_II"/>
    <property type="match status" value="1"/>
</dbReference>
<dbReference type="EC" id="4.1.2.13" evidence="4 12"/>
<feature type="binding site" evidence="10">
    <location>
        <position position="228"/>
    </location>
    <ligand>
        <name>dihydroxyacetone phosphate</name>
        <dbReference type="ChEBI" id="CHEBI:57642"/>
    </ligand>
</feature>
<evidence type="ECO:0000256" key="5">
    <source>
        <dbReference type="ARBA" id="ARBA00022723"/>
    </source>
</evidence>
<evidence type="ECO:0000313" key="13">
    <source>
        <dbReference type="EMBL" id="PPI87783.1"/>
    </source>
</evidence>
<comment type="pathway">
    <text evidence="2 12">Carbohydrate degradation; glycolysis; D-glyceraldehyde 3-phosphate and glycerone phosphate from D-glucose: step 4/4.</text>
</comment>
<dbReference type="EMBL" id="PDKT01000004">
    <property type="protein sequence ID" value="PPI87783.1"/>
    <property type="molecule type" value="Genomic_DNA"/>
</dbReference>
<dbReference type="GO" id="GO:0006096">
    <property type="term" value="P:glycolytic process"/>
    <property type="evidence" value="ECO:0007669"/>
    <property type="project" value="UniProtKB-UniPathway"/>
</dbReference>
<dbReference type="NCBIfam" id="NF006628">
    <property type="entry name" value="PRK09197.1"/>
    <property type="match status" value="1"/>
</dbReference>
<evidence type="ECO:0000256" key="9">
    <source>
        <dbReference type="PIRSR" id="PIRSR001359-1"/>
    </source>
</evidence>
<evidence type="ECO:0000256" key="4">
    <source>
        <dbReference type="ARBA" id="ARBA00013068"/>
    </source>
</evidence>
<dbReference type="PANTHER" id="PTHR30559:SF0">
    <property type="entry name" value="FRUCTOSE-BISPHOSPHATE ALDOLASE"/>
    <property type="match status" value="1"/>
</dbReference>
<evidence type="ECO:0000256" key="11">
    <source>
        <dbReference type="PIRSR" id="PIRSR001359-3"/>
    </source>
</evidence>
<comment type="catalytic activity">
    <reaction evidence="1 12">
        <text>beta-D-fructose 1,6-bisphosphate = D-glyceraldehyde 3-phosphate + dihydroxyacetone phosphate</text>
        <dbReference type="Rhea" id="RHEA:14729"/>
        <dbReference type="ChEBI" id="CHEBI:32966"/>
        <dbReference type="ChEBI" id="CHEBI:57642"/>
        <dbReference type="ChEBI" id="CHEBI:59776"/>
        <dbReference type="EC" id="4.1.2.13"/>
    </reaction>
</comment>
<dbReference type="GO" id="GO:0005829">
    <property type="term" value="C:cytosol"/>
    <property type="evidence" value="ECO:0007669"/>
    <property type="project" value="TreeGrafter"/>
</dbReference>
<comment type="cofactor">
    <cofactor evidence="11 12">
        <name>Zn(2+)</name>
        <dbReference type="ChEBI" id="CHEBI:29105"/>
    </cofactor>
    <text evidence="11 12">Binds 2 Zn(2+) ions per subunit. One is catalytic and the other provides a structural contribution.</text>
</comment>
<dbReference type="FunFam" id="3.20.20.70:FF:000013">
    <property type="entry name" value="Class II fructose-bisphosphate aldolase"/>
    <property type="match status" value="1"/>
</dbReference>
<dbReference type="InterPro" id="IPR013785">
    <property type="entry name" value="Aldolase_TIM"/>
</dbReference>
<name>A0A2P5SZP7_9GAMM</name>
<dbReference type="PANTHER" id="PTHR30559">
    <property type="entry name" value="FRUCTOSE-BISPHOSPHATE ALDOLASE CLASS 2"/>
    <property type="match status" value="1"/>
</dbReference>
<dbReference type="Proteomes" id="UP000296153">
    <property type="component" value="Unassembled WGS sequence"/>
</dbReference>
<feature type="binding site" evidence="11">
    <location>
        <position position="227"/>
    </location>
    <ligand>
        <name>Zn(2+)</name>
        <dbReference type="ChEBI" id="CHEBI:29105"/>
        <label>1</label>
        <note>catalytic</note>
    </ligand>
</feature>
<protein>
    <recommendedName>
        <fullName evidence="4 12">Fructose-bisphosphate aldolase</fullName>
        <shortName evidence="12">FBP aldolase</shortName>
        <ecNumber evidence="4 12">4.1.2.13</ecNumber>
    </recommendedName>
</protein>
<feature type="active site" description="Proton donor" evidence="9">
    <location>
        <position position="110"/>
    </location>
</feature>
<feature type="binding site" evidence="11">
    <location>
        <position position="265"/>
    </location>
    <ligand>
        <name>Zn(2+)</name>
        <dbReference type="ChEBI" id="CHEBI:29105"/>
        <label>1</label>
        <note>catalytic</note>
    </ligand>
</feature>
<dbReference type="NCBIfam" id="TIGR00167">
    <property type="entry name" value="cbbA"/>
    <property type="match status" value="1"/>
</dbReference>
<evidence type="ECO:0000256" key="8">
    <source>
        <dbReference type="ARBA" id="ARBA00023239"/>
    </source>
</evidence>
<evidence type="ECO:0000256" key="1">
    <source>
        <dbReference type="ARBA" id="ARBA00000441"/>
    </source>
</evidence>
<evidence type="ECO:0000256" key="6">
    <source>
        <dbReference type="ARBA" id="ARBA00022833"/>
    </source>
</evidence>
<dbReference type="SUPFAM" id="SSF51569">
    <property type="entry name" value="Aldolase"/>
    <property type="match status" value="1"/>
</dbReference>
<comment type="similarity">
    <text evidence="3 12">Belongs to the class II fructose-bisphosphate aldolase family.</text>
</comment>
<organism evidence="13 14">
    <name type="scientific">Candidatus Pantoea edessiphila</name>
    <dbReference type="NCBI Taxonomy" id="2044610"/>
    <lineage>
        <taxon>Bacteria</taxon>
        <taxon>Pseudomonadati</taxon>
        <taxon>Pseudomonadota</taxon>
        <taxon>Gammaproteobacteria</taxon>
        <taxon>Enterobacterales</taxon>
        <taxon>Erwiniaceae</taxon>
        <taxon>Pantoea</taxon>
    </lineage>
</organism>
<dbReference type="Gene3D" id="3.20.20.70">
    <property type="entry name" value="Aldolase class I"/>
    <property type="match status" value="1"/>
</dbReference>
<feature type="binding site" evidence="11">
    <location>
        <position position="145"/>
    </location>
    <ligand>
        <name>Zn(2+)</name>
        <dbReference type="ChEBI" id="CHEBI:29105"/>
        <label>2</label>
    </ligand>
</feature>
<dbReference type="GO" id="GO:0008270">
    <property type="term" value="F:zinc ion binding"/>
    <property type="evidence" value="ECO:0007669"/>
    <property type="project" value="UniProtKB-UniRule"/>
</dbReference>
<dbReference type="NCBIfam" id="TIGR01520">
    <property type="entry name" value="FruBisAldo_II_A"/>
    <property type="match status" value="1"/>
</dbReference>
<dbReference type="GO" id="GO:0006094">
    <property type="term" value="P:gluconeogenesis"/>
    <property type="evidence" value="ECO:0007669"/>
    <property type="project" value="TreeGrafter"/>
</dbReference>
<keyword evidence="5 11" id="KW-0479">Metal-binding</keyword>
<gene>
    <name evidence="13" type="ORF">CRV12_03010</name>
</gene>
<dbReference type="AlphaFoldDB" id="A0A2P5SZP7"/>
<dbReference type="PROSITE" id="PS00602">
    <property type="entry name" value="ALDOLASE_CLASS_II_1"/>
    <property type="match status" value="1"/>
</dbReference>
<keyword evidence="7 12" id="KW-0324">Glycolysis</keyword>
<evidence type="ECO:0000256" key="12">
    <source>
        <dbReference type="RuleBase" id="RU366023"/>
    </source>
</evidence>
<feature type="binding site" evidence="11">
    <location>
        <position position="111"/>
    </location>
    <ligand>
        <name>Zn(2+)</name>
        <dbReference type="ChEBI" id="CHEBI:29105"/>
        <label>1</label>
        <note>catalytic</note>
    </ligand>
</feature>
<dbReference type="GO" id="GO:0004332">
    <property type="term" value="F:fructose-bisphosphate aldolase activity"/>
    <property type="evidence" value="ECO:0007669"/>
    <property type="project" value="UniProtKB-EC"/>
</dbReference>
<accession>A0A2P5SZP7</accession>
<evidence type="ECO:0000256" key="7">
    <source>
        <dbReference type="ARBA" id="ARBA00023152"/>
    </source>
</evidence>
<dbReference type="PROSITE" id="PS00806">
    <property type="entry name" value="ALDOLASE_CLASS_II_2"/>
    <property type="match status" value="1"/>
</dbReference>
<feature type="binding site" evidence="10">
    <location>
        <begin position="266"/>
        <end position="268"/>
    </location>
    <ligand>
        <name>dihydroxyacetone phosphate</name>
        <dbReference type="ChEBI" id="CHEBI:57642"/>
    </ligand>
</feature>
<evidence type="ECO:0000256" key="2">
    <source>
        <dbReference type="ARBA" id="ARBA00004714"/>
    </source>
</evidence>
<dbReference type="InterPro" id="IPR000771">
    <property type="entry name" value="FBA_II"/>
</dbReference>
<comment type="function">
    <text evidence="12">Catalyzes the aldol condensation of dihydroxyacetone phosphate (DHAP or glycerone-phosphate) with glyceraldehyde 3-phosphate (G3P) to form fructose 1,6-bisphosphate (FBP) in gluconeogenesis and the reverse reaction in glycolysis.</text>
</comment>
<dbReference type="OrthoDB" id="9803995at2"/>
<comment type="caution">
    <text evidence="13">The sequence shown here is derived from an EMBL/GenBank/DDBJ whole genome shotgun (WGS) entry which is preliminary data.</text>
</comment>
<keyword evidence="6 11" id="KW-0862">Zinc</keyword>
<feature type="binding site" evidence="11">
    <location>
        <position position="175"/>
    </location>
    <ligand>
        <name>Zn(2+)</name>
        <dbReference type="ChEBI" id="CHEBI:29105"/>
        <label>2</label>
    </ligand>
</feature>
<keyword evidence="8 12" id="KW-0456">Lyase</keyword>
<dbReference type="UniPathway" id="UPA00109">
    <property type="reaction ID" value="UER00183"/>
</dbReference>
<evidence type="ECO:0000313" key="14">
    <source>
        <dbReference type="Proteomes" id="UP000296153"/>
    </source>
</evidence>
<evidence type="ECO:0000256" key="3">
    <source>
        <dbReference type="ARBA" id="ARBA00005812"/>
    </source>
</evidence>